<dbReference type="EMBL" id="VSWC01000144">
    <property type="protein sequence ID" value="KAA1078099.1"/>
    <property type="molecule type" value="Genomic_DNA"/>
</dbReference>
<comment type="caution">
    <text evidence="1">The sequence shown here is derived from an EMBL/GenBank/DDBJ whole genome shotgun (WGS) entry which is preliminary data.</text>
</comment>
<evidence type="ECO:0000313" key="1">
    <source>
        <dbReference type="EMBL" id="KAA1078099.1"/>
    </source>
</evidence>
<dbReference type="Proteomes" id="UP000324748">
    <property type="component" value="Unassembled WGS sequence"/>
</dbReference>
<accession>A0A5B0MQB4</accession>
<sequence length="351" mass="39272">MINLQGAVPVLSFGWIGKIIQRFKKIRSNILKVLRERRDSKSCDASMTKILQTQHAAQVSPAGSSLRDDGNHGGRIWKQKVKTSKLPSRNVLVFRCMKLTGNVYFPAGGKLTRCDSNLTPDVQARLDKRNSQIQVENKFGTDDLRGWFLFLDSATPGTAWPALRCQMRPPQPETCDNCVATGGLELPESMPTLIVDTNRTGPLRSKCFSLVSKPDGPNPTRPSEVRLNVWDDEELQNSDGYCGSERKSWTEHAGIDHRKSVVAGSSKLFSRRAGHTNKNLSDCELHLSALVAHFTRQRFRHSARGSRPAKLYLEFQEPARSRSSNFFSSAVTNKLRLRPSKLVKNSIVDPD</sequence>
<protein>
    <submittedName>
        <fullName evidence="1">Uncharacterized protein</fullName>
    </submittedName>
</protein>
<keyword evidence="2" id="KW-1185">Reference proteome</keyword>
<gene>
    <name evidence="1" type="ORF">PGT21_028589</name>
</gene>
<reference evidence="1 2" key="1">
    <citation type="submission" date="2019-05" db="EMBL/GenBank/DDBJ databases">
        <title>Emergence of the Ug99 lineage of the wheat stem rust pathogen through somatic hybridization.</title>
        <authorList>
            <person name="Li F."/>
            <person name="Upadhyaya N.M."/>
            <person name="Sperschneider J."/>
            <person name="Matny O."/>
            <person name="Nguyen-Phuc H."/>
            <person name="Mago R."/>
            <person name="Raley C."/>
            <person name="Miller M.E."/>
            <person name="Silverstein K.A.T."/>
            <person name="Henningsen E."/>
            <person name="Hirsch C.D."/>
            <person name="Visser B."/>
            <person name="Pretorius Z.A."/>
            <person name="Steffenson B.J."/>
            <person name="Schwessinger B."/>
            <person name="Dodds P.N."/>
            <person name="Figueroa M."/>
        </authorList>
    </citation>
    <scope>NUCLEOTIDE SEQUENCE [LARGE SCALE GENOMIC DNA]</scope>
    <source>
        <strain evidence="1">21-0</strain>
    </source>
</reference>
<dbReference type="AlphaFoldDB" id="A0A5B0MQB4"/>
<organism evidence="1 2">
    <name type="scientific">Puccinia graminis f. sp. tritici</name>
    <dbReference type="NCBI Taxonomy" id="56615"/>
    <lineage>
        <taxon>Eukaryota</taxon>
        <taxon>Fungi</taxon>
        <taxon>Dikarya</taxon>
        <taxon>Basidiomycota</taxon>
        <taxon>Pucciniomycotina</taxon>
        <taxon>Pucciniomycetes</taxon>
        <taxon>Pucciniales</taxon>
        <taxon>Pucciniaceae</taxon>
        <taxon>Puccinia</taxon>
    </lineage>
</organism>
<evidence type="ECO:0000313" key="2">
    <source>
        <dbReference type="Proteomes" id="UP000324748"/>
    </source>
</evidence>
<name>A0A5B0MQB4_PUCGR</name>
<proteinExistence type="predicted"/>